<dbReference type="Pfam" id="PF02321">
    <property type="entry name" value="OEP"/>
    <property type="match status" value="2"/>
</dbReference>
<evidence type="ECO:0000256" key="7">
    <source>
        <dbReference type="ARBA" id="ARBA00023237"/>
    </source>
</evidence>
<dbReference type="Gene3D" id="1.20.1600.10">
    <property type="entry name" value="Outer membrane efflux proteins (OEP)"/>
    <property type="match status" value="1"/>
</dbReference>
<feature type="signal peptide" evidence="8">
    <location>
        <begin position="1"/>
        <end position="26"/>
    </location>
</feature>
<name>A0ABP9WUV3_9GAMM</name>
<keyword evidence="7" id="KW-0998">Cell outer membrane</keyword>
<evidence type="ECO:0000256" key="3">
    <source>
        <dbReference type="ARBA" id="ARBA00022448"/>
    </source>
</evidence>
<sequence>MQKHPVANLAFGILAVITMVASLCTAALTSAAPVSNSYSLTFAEALRRLHSHPLLMASRARIASAEAENQAARALALPRLGIEGTYARLSDPIEVDLAPLNRLIESLDPALPSIPNPILQGDSFGVVMATLAWPVFTGGRIDAAKKATAAGITGAVAAADTTSDTLLLDLVTRYYGVAVNERALAVQTEVVSSLTDHLANAEALEREGQIASVERMQVEVALAQAQVAEQERRHALQISRAGLANLIGLNIQGWSTSAGPALAIPEPQELQTLQEVARQSNPVIQQLTAITAQADQAIRAARSAYWPDVTLLGGYELESDLLPELLPQWTISLNLTMNLFDGGATRAGVSMAREHLREAQSLQRDAIERLHLQVESRYLALEDARRRLAVTMRTESLAQETLRMQRLAFAAGMGRSIDVLDAQSAVAATRLQQLAAQFDNVLAWTALMLACGHRDQVEHFLSHAGGRANGK</sequence>
<comment type="caution">
    <text evidence="9">The sequence shown here is derived from an EMBL/GenBank/DDBJ whole genome shotgun (WGS) entry which is preliminary data.</text>
</comment>
<keyword evidence="8" id="KW-0732">Signal</keyword>
<dbReference type="EMBL" id="BAABRT010000025">
    <property type="protein sequence ID" value="GAA5526043.1"/>
    <property type="molecule type" value="Genomic_DNA"/>
</dbReference>
<evidence type="ECO:0000256" key="1">
    <source>
        <dbReference type="ARBA" id="ARBA00004442"/>
    </source>
</evidence>
<dbReference type="SUPFAM" id="SSF56954">
    <property type="entry name" value="Outer membrane efflux proteins (OEP)"/>
    <property type="match status" value="1"/>
</dbReference>
<dbReference type="InterPro" id="IPR051906">
    <property type="entry name" value="TolC-like"/>
</dbReference>
<evidence type="ECO:0008006" key="11">
    <source>
        <dbReference type="Google" id="ProtNLM"/>
    </source>
</evidence>
<evidence type="ECO:0000256" key="2">
    <source>
        <dbReference type="ARBA" id="ARBA00007613"/>
    </source>
</evidence>
<gene>
    <name evidence="9" type="ORF">Maes01_02632</name>
</gene>
<evidence type="ECO:0000313" key="9">
    <source>
        <dbReference type="EMBL" id="GAA5526043.1"/>
    </source>
</evidence>
<keyword evidence="3" id="KW-0813">Transport</keyword>
<dbReference type="RefSeq" id="WP_345552190.1">
    <property type="nucleotide sequence ID" value="NZ_BAABRT010000025.1"/>
</dbReference>
<dbReference type="InterPro" id="IPR003423">
    <property type="entry name" value="OMP_efflux"/>
</dbReference>
<feature type="chain" id="PRO_5045471968" description="TolC family protein" evidence="8">
    <location>
        <begin position="27"/>
        <end position="471"/>
    </location>
</feature>
<accession>A0ABP9WUV3</accession>
<organism evidence="9 10">
    <name type="scientific">Microbulbifer aestuariivivens</name>
    <dbReference type="NCBI Taxonomy" id="1908308"/>
    <lineage>
        <taxon>Bacteria</taxon>
        <taxon>Pseudomonadati</taxon>
        <taxon>Pseudomonadota</taxon>
        <taxon>Gammaproteobacteria</taxon>
        <taxon>Cellvibrionales</taxon>
        <taxon>Microbulbiferaceae</taxon>
        <taxon>Microbulbifer</taxon>
    </lineage>
</organism>
<dbReference type="Proteomes" id="UP001408594">
    <property type="component" value="Unassembled WGS sequence"/>
</dbReference>
<keyword evidence="6" id="KW-0472">Membrane</keyword>
<keyword evidence="4" id="KW-1134">Transmembrane beta strand</keyword>
<keyword evidence="5" id="KW-0812">Transmembrane</keyword>
<keyword evidence="10" id="KW-1185">Reference proteome</keyword>
<comment type="subcellular location">
    <subcellularLocation>
        <location evidence="1">Cell outer membrane</location>
    </subcellularLocation>
</comment>
<comment type="similarity">
    <text evidence="2">Belongs to the outer membrane factor (OMF) (TC 1.B.17) family.</text>
</comment>
<evidence type="ECO:0000256" key="5">
    <source>
        <dbReference type="ARBA" id="ARBA00022692"/>
    </source>
</evidence>
<dbReference type="PANTHER" id="PTHR30026">
    <property type="entry name" value="OUTER MEMBRANE PROTEIN TOLC"/>
    <property type="match status" value="1"/>
</dbReference>
<evidence type="ECO:0000256" key="8">
    <source>
        <dbReference type="SAM" id="SignalP"/>
    </source>
</evidence>
<protein>
    <recommendedName>
        <fullName evidence="11">TolC family protein</fullName>
    </recommendedName>
</protein>
<evidence type="ECO:0000256" key="4">
    <source>
        <dbReference type="ARBA" id="ARBA00022452"/>
    </source>
</evidence>
<proteinExistence type="inferred from homology"/>
<evidence type="ECO:0000313" key="10">
    <source>
        <dbReference type="Proteomes" id="UP001408594"/>
    </source>
</evidence>
<evidence type="ECO:0000256" key="6">
    <source>
        <dbReference type="ARBA" id="ARBA00023136"/>
    </source>
</evidence>
<dbReference type="PANTHER" id="PTHR30026:SF5">
    <property type="entry name" value="ABC-TYPE EFFLUX SYSTEM SECRETIN COMPONENT"/>
    <property type="match status" value="1"/>
</dbReference>
<reference evidence="9 10" key="1">
    <citation type="submission" date="2024-02" db="EMBL/GenBank/DDBJ databases">
        <title>Microbulbifer aestuariivivens NBRC 112533.</title>
        <authorList>
            <person name="Ichikawa N."/>
            <person name="Katano-Makiyama Y."/>
            <person name="Hidaka K."/>
        </authorList>
    </citation>
    <scope>NUCLEOTIDE SEQUENCE [LARGE SCALE GENOMIC DNA]</scope>
    <source>
        <strain evidence="9 10">NBRC 112533</strain>
    </source>
</reference>